<organism evidence="2 3">
    <name type="scientific">Kordiimonas sediminis</name>
    <dbReference type="NCBI Taxonomy" id="1735581"/>
    <lineage>
        <taxon>Bacteria</taxon>
        <taxon>Pseudomonadati</taxon>
        <taxon>Pseudomonadota</taxon>
        <taxon>Alphaproteobacteria</taxon>
        <taxon>Kordiimonadales</taxon>
        <taxon>Kordiimonadaceae</taxon>
        <taxon>Kordiimonas</taxon>
    </lineage>
</organism>
<proteinExistence type="predicted"/>
<reference evidence="2" key="1">
    <citation type="journal article" date="2014" name="Int. J. Syst. Evol. Microbiol.">
        <title>Complete genome sequence of Corynebacterium casei LMG S-19264T (=DSM 44701T), isolated from a smear-ripened cheese.</title>
        <authorList>
            <consortium name="US DOE Joint Genome Institute (JGI-PGF)"/>
            <person name="Walter F."/>
            <person name="Albersmeier A."/>
            <person name="Kalinowski J."/>
            <person name="Ruckert C."/>
        </authorList>
    </citation>
    <scope>NUCLEOTIDE SEQUENCE</scope>
    <source>
        <strain evidence="2">KCTC 42590</strain>
    </source>
</reference>
<evidence type="ECO:0000313" key="3">
    <source>
        <dbReference type="Proteomes" id="UP000630923"/>
    </source>
</evidence>
<dbReference type="Proteomes" id="UP000630923">
    <property type="component" value="Unassembled WGS sequence"/>
</dbReference>
<evidence type="ECO:0000259" key="1">
    <source>
        <dbReference type="Pfam" id="PF01575"/>
    </source>
</evidence>
<dbReference type="Gene3D" id="3.10.129.10">
    <property type="entry name" value="Hotdog Thioesterase"/>
    <property type="match status" value="1"/>
</dbReference>
<sequence length="152" mass="16913">MKAVTKDQLQNFVGKETGVSEWLTIDQERINVFADVTLDNQFIHVDPEAAAKSPFGTTIAHGFLTLSLLSHFSLEACVGIEGTQMGVNYGLDKVRFLAPVKVDSRIRARVVLKEVTEKPGNRFLMKNEFTIEIEGEDTPALIAEWLFLAFVA</sequence>
<keyword evidence="3" id="KW-1185">Reference proteome</keyword>
<dbReference type="PANTHER" id="PTHR42993">
    <property type="entry name" value="MAOC-LIKE DEHYDRATASE DOMAIN-CONTAINING PROTEIN"/>
    <property type="match status" value="1"/>
</dbReference>
<dbReference type="RefSeq" id="WP_191252975.1">
    <property type="nucleotide sequence ID" value="NZ_BNCI01000002.1"/>
</dbReference>
<reference evidence="2" key="2">
    <citation type="submission" date="2020-09" db="EMBL/GenBank/DDBJ databases">
        <authorList>
            <person name="Sun Q."/>
            <person name="Kim S."/>
        </authorList>
    </citation>
    <scope>NUCLEOTIDE SEQUENCE</scope>
    <source>
        <strain evidence="2">KCTC 42590</strain>
    </source>
</reference>
<dbReference type="InterPro" id="IPR002539">
    <property type="entry name" value="MaoC-like_dom"/>
</dbReference>
<feature type="domain" description="MaoC-like" evidence="1">
    <location>
        <begin position="10"/>
        <end position="118"/>
    </location>
</feature>
<comment type="caution">
    <text evidence="2">The sequence shown here is derived from an EMBL/GenBank/DDBJ whole genome shotgun (WGS) entry which is preliminary data.</text>
</comment>
<dbReference type="EMBL" id="BNCI01000002">
    <property type="protein sequence ID" value="GHF26786.1"/>
    <property type="molecule type" value="Genomic_DNA"/>
</dbReference>
<name>A0A919AVH3_9PROT</name>
<dbReference type="PANTHER" id="PTHR42993:SF1">
    <property type="entry name" value="MAOC-LIKE DEHYDRATASE DOMAIN-CONTAINING PROTEIN"/>
    <property type="match status" value="1"/>
</dbReference>
<protein>
    <submittedName>
        <fullName evidence="2">Nodulation protein NodN</fullName>
    </submittedName>
</protein>
<dbReference type="CDD" id="cd03450">
    <property type="entry name" value="NodN"/>
    <property type="match status" value="1"/>
</dbReference>
<dbReference type="InterPro" id="IPR039375">
    <property type="entry name" value="NodN-like"/>
</dbReference>
<dbReference type="AlphaFoldDB" id="A0A919AVH3"/>
<accession>A0A919AVH3</accession>
<gene>
    <name evidence="2" type="primary">nodN</name>
    <name evidence="2" type="ORF">GCM10017044_22270</name>
</gene>
<dbReference type="InterPro" id="IPR029069">
    <property type="entry name" value="HotDog_dom_sf"/>
</dbReference>
<evidence type="ECO:0000313" key="2">
    <source>
        <dbReference type="EMBL" id="GHF26786.1"/>
    </source>
</evidence>
<dbReference type="Pfam" id="PF01575">
    <property type="entry name" value="MaoC_dehydratas"/>
    <property type="match status" value="1"/>
</dbReference>
<dbReference type="SUPFAM" id="SSF54637">
    <property type="entry name" value="Thioesterase/thiol ester dehydrase-isomerase"/>
    <property type="match status" value="1"/>
</dbReference>